<evidence type="ECO:0000313" key="2">
    <source>
        <dbReference type="Proteomes" id="UP001486207"/>
    </source>
</evidence>
<dbReference type="InterPro" id="IPR029068">
    <property type="entry name" value="Glyas_Bleomycin-R_OHBP_Dase"/>
</dbReference>
<gene>
    <name evidence="1" type="ORF">ABT384_21270</name>
</gene>
<accession>A0ABV1XU97</accession>
<reference evidence="1 2" key="1">
    <citation type="submission" date="2024-06" db="EMBL/GenBank/DDBJ databases">
        <title>The Natural Products Discovery Center: Release of the First 8490 Sequenced Strains for Exploring Actinobacteria Biosynthetic Diversity.</title>
        <authorList>
            <person name="Kalkreuter E."/>
            <person name="Kautsar S.A."/>
            <person name="Yang D."/>
            <person name="Bader C.D."/>
            <person name="Teijaro C.N."/>
            <person name="Fluegel L."/>
            <person name="Davis C.M."/>
            <person name="Simpson J.R."/>
            <person name="Lauterbach L."/>
            <person name="Steele A.D."/>
            <person name="Gui C."/>
            <person name="Meng S."/>
            <person name="Li G."/>
            <person name="Viehrig K."/>
            <person name="Ye F."/>
            <person name="Su P."/>
            <person name="Kiefer A.F."/>
            <person name="Nichols A."/>
            <person name="Cepeda A.J."/>
            <person name="Yan W."/>
            <person name="Fan B."/>
            <person name="Jiang Y."/>
            <person name="Adhikari A."/>
            <person name="Zheng C.-J."/>
            <person name="Schuster L."/>
            <person name="Cowan T.M."/>
            <person name="Smanski M.J."/>
            <person name="Chevrette M.G."/>
            <person name="De Carvalho L.P.S."/>
            <person name="Shen B."/>
        </authorList>
    </citation>
    <scope>NUCLEOTIDE SEQUENCE [LARGE SCALE GENOMIC DNA]</scope>
    <source>
        <strain evidence="1 2">NPDC000155</strain>
    </source>
</reference>
<protein>
    <submittedName>
        <fullName evidence="1">Uncharacterized protein</fullName>
    </submittedName>
</protein>
<comment type="caution">
    <text evidence="1">The sequence shown here is derived from an EMBL/GenBank/DDBJ whole genome shotgun (WGS) entry which is preliminary data.</text>
</comment>
<evidence type="ECO:0000313" key="1">
    <source>
        <dbReference type="EMBL" id="MER7375167.1"/>
    </source>
</evidence>
<dbReference type="Gene3D" id="3.10.180.10">
    <property type="entry name" value="2,3-Dihydroxybiphenyl 1,2-Dioxygenase, domain 1"/>
    <property type="match status" value="1"/>
</dbReference>
<dbReference type="Proteomes" id="UP001486207">
    <property type="component" value="Unassembled WGS sequence"/>
</dbReference>
<dbReference type="SUPFAM" id="SSF54593">
    <property type="entry name" value="Glyoxalase/Bleomycin resistance protein/Dihydroxybiphenyl dioxygenase"/>
    <property type="match status" value="1"/>
</dbReference>
<dbReference type="EMBL" id="JBEPFB010000009">
    <property type="protein sequence ID" value="MER7375167.1"/>
    <property type="molecule type" value="Genomic_DNA"/>
</dbReference>
<keyword evidence="2" id="KW-1185">Reference proteome</keyword>
<organism evidence="1 2">
    <name type="scientific">Streptomyces lanatus</name>
    <dbReference type="NCBI Taxonomy" id="66900"/>
    <lineage>
        <taxon>Bacteria</taxon>
        <taxon>Bacillati</taxon>
        <taxon>Actinomycetota</taxon>
        <taxon>Actinomycetes</taxon>
        <taxon>Kitasatosporales</taxon>
        <taxon>Streptomycetaceae</taxon>
        <taxon>Streptomyces</taxon>
    </lineage>
</organism>
<proteinExistence type="predicted"/>
<name>A0ABV1XU97_9ACTN</name>
<sequence length="75" mass="8417">MELIQSLDGRSPYTEFLDLHGEGVHHLACVVEAPTSASNRCERRERQIVSPSRQPSQGRHASCTWTVWPMGRPSS</sequence>